<dbReference type="EC" id="4.2.1.51" evidence="2"/>
<dbReference type="PANTHER" id="PTHR21022">
    <property type="entry name" value="PREPHENATE DEHYDRATASE P PROTEIN"/>
    <property type="match status" value="1"/>
</dbReference>
<comment type="pathway">
    <text evidence="1">Amino-acid biosynthesis; L-phenylalanine biosynthesis; phenylpyruvate from prephenate: step 1/1.</text>
</comment>
<dbReference type="GO" id="GO:0009094">
    <property type="term" value="P:L-phenylalanine biosynthetic process"/>
    <property type="evidence" value="ECO:0007669"/>
    <property type="project" value="UniProtKB-UniPathway"/>
</dbReference>
<evidence type="ECO:0000313" key="11">
    <source>
        <dbReference type="EMBL" id="SHJ61331.1"/>
    </source>
</evidence>
<feature type="domain" description="ACT" evidence="10">
    <location>
        <begin position="193"/>
        <end position="269"/>
    </location>
</feature>
<dbReference type="Pfam" id="PF00800">
    <property type="entry name" value="PDT"/>
    <property type="match status" value="1"/>
</dbReference>
<dbReference type="Gene3D" id="3.40.190.10">
    <property type="entry name" value="Periplasmic binding protein-like II"/>
    <property type="match status" value="2"/>
</dbReference>
<dbReference type="UniPathway" id="UPA00121">
    <property type="reaction ID" value="UER00345"/>
</dbReference>
<dbReference type="EMBL" id="FRAA01000001">
    <property type="protein sequence ID" value="SHJ61331.1"/>
    <property type="molecule type" value="Genomic_DNA"/>
</dbReference>
<dbReference type="SUPFAM" id="SSF55021">
    <property type="entry name" value="ACT-like"/>
    <property type="match status" value="1"/>
</dbReference>
<dbReference type="STRING" id="156994.SAMN04488028_101674"/>
<comment type="catalytic activity">
    <reaction evidence="7">
        <text>prephenate + H(+) = 3-phenylpyruvate + CO2 + H2O</text>
        <dbReference type="Rhea" id="RHEA:21648"/>
        <dbReference type="ChEBI" id="CHEBI:15377"/>
        <dbReference type="ChEBI" id="CHEBI:15378"/>
        <dbReference type="ChEBI" id="CHEBI:16526"/>
        <dbReference type="ChEBI" id="CHEBI:18005"/>
        <dbReference type="ChEBI" id="CHEBI:29934"/>
        <dbReference type="EC" id="4.2.1.51"/>
    </reaction>
</comment>
<dbReference type="InterPro" id="IPR001086">
    <property type="entry name" value="Preph_deHydtase"/>
</dbReference>
<reference evidence="12" key="1">
    <citation type="submission" date="2016-11" db="EMBL/GenBank/DDBJ databases">
        <authorList>
            <person name="Varghese N."/>
            <person name="Submissions S."/>
        </authorList>
    </citation>
    <scope>NUCLEOTIDE SEQUENCE [LARGE SCALE GENOMIC DNA]</scope>
    <source>
        <strain evidence="12">DSM 26134</strain>
    </source>
</reference>
<evidence type="ECO:0000256" key="8">
    <source>
        <dbReference type="PIRSR" id="PIRSR001500-2"/>
    </source>
</evidence>
<sequence>MEVGIQGVLGSFHDQAAAKYFAREDLELRPFNDFRSLAKSIQAKELDYGVMAIENTIAGSILPNYALINEYDLEVVGEVYIRIEMNLIVNPGAKVEELNQVFSHPMALLQCADFLALHPQIKLTEYEDTADSVRLIKESQLTNAAAIASKKAAELFGMEVLHENIETNKLNYTRFLIMKSRMNGHTAEPEKASLRIMTKHDPGRLSDVLVAFKEHKINMTKIQSMPVLGQPYRYAFNVDVVWEDYKDYQSALKAIEKSAELIKIHGEYKKGVMPEYDKGSR</sequence>
<evidence type="ECO:0000259" key="9">
    <source>
        <dbReference type="PROSITE" id="PS51171"/>
    </source>
</evidence>
<dbReference type="InterPro" id="IPR045865">
    <property type="entry name" value="ACT-like_dom_sf"/>
</dbReference>
<dbReference type="CDD" id="cd13631">
    <property type="entry name" value="PBP2_Ct-PDT_like"/>
    <property type="match status" value="1"/>
</dbReference>
<keyword evidence="6" id="KW-0456">Lyase</keyword>
<dbReference type="RefSeq" id="WP_073119388.1">
    <property type="nucleotide sequence ID" value="NZ_FRAA01000001.1"/>
</dbReference>
<evidence type="ECO:0000256" key="1">
    <source>
        <dbReference type="ARBA" id="ARBA00004741"/>
    </source>
</evidence>
<accession>A0A1M6KQZ3</accession>
<dbReference type="Proteomes" id="UP000184474">
    <property type="component" value="Unassembled WGS sequence"/>
</dbReference>
<keyword evidence="12" id="KW-1185">Reference proteome</keyword>
<dbReference type="PANTHER" id="PTHR21022:SF19">
    <property type="entry name" value="PREPHENATE DEHYDRATASE-RELATED"/>
    <property type="match status" value="1"/>
</dbReference>
<dbReference type="PROSITE" id="PS51171">
    <property type="entry name" value="PREPHENATE_DEHYDR_3"/>
    <property type="match status" value="1"/>
</dbReference>
<dbReference type="PROSITE" id="PS51671">
    <property type="entry name" value="ACT"/>
    <property type="match status" value="1"/>
</dbReference>
<dbReference type="GO" id="GO:0005737">
    <property type="term" value="C:cytoplasm"/>
    <property type="evidence" value="ECO:0007669"/>
    <property type="project" value="TreeGrafter"/>
</dbReference>
<evidence type="ECO:0000256" key="4">
    <source>
        <dbReference type="ARBA" id="ARBA00023141"/>
    </source>
</evidence>
<dbReference type="SUPFAM" id="SSF53850">
    <property type="entry name" value="Periplasmic binding protein-like II"/>
    <property type="match status" value="1"/>
</dbReference>
<evidence type="ECO:0000256" key="2">
    <source>
        <dbReference type="ARBA" id="ARBA00013147"/>
    </source>
</evidence>
<feature type="domain" description="Prephenate dehydratase" evidence="9">
    <location>
        <begin position="2"/>
        <end position="180"/>
    </location>
</feature>
<evidence type="ECO:0000256" key="3">
    <source>
        <dbReference type="ARBA" id="ARBA00022605"/>
    </source>
</evidence>
<evidence type="ECO:0000256" key="5">
    <source>
        <dbReference type="ARBA" id="ARBA00023222"/>
    </source>
</evidence>
<gene>
    <name evidence="11" type="ORF">SAMN04488028_101674</name>
</gene>
<dbReference type="AlphaFoldDB" id="A0A1M6KQZ3"/>
<proteinExistence type="predicted"/>
<evidence type="ECO:0000256" key="7">
    <source>
        <dbReference type="ARBA" id="ARBA00047848"/>
    </source>
</evidence>
<dbReference type="GO" id="GO:0004664">
    <property type="term" value="F:prephenate dehydratase activity"/>
    <property type="evidence" value="ECO:0007669"/>
    <property type="project" value="UniProtKB-EC"/>
</dbReference>
<evidence type="ECO:0000256" key="6">
    <source>
        <dbReference type="ARBA" id="ARBA00023239"/>
    </source>
</evidence>
<feature type="site" description="Essential for prephenate dehydratase activity" evidence="8">
    <location>
        <position position="173"/>
    </location>
</feature>
<organism evidence="11 12">
    <name type="scientific">Reichenbachiella agariperforans</name>
    <dbReference type="NCBI Taxonomy" id="156994"/>
    <lineage>
        <taxon>Bacteria</taxon>
        <taxon>Pseudomonadati</taxon>
        <taxon>Bacteroidota</taxon>
        <taxon>Cytophagia</taxon>
        <taxon>Cytophagales</taxon>
        <taxon>Reichenbachiellaceae</taxon>
        <taxon>Reichenbachiella</taxon>
    </lineage>
</organism>
<dbReference type="InterPro" id="IPR002912">
    <property type="entry name" value="ACT_dom"/>
</dbReference>
<name>A0A1M6KQZ3_REIAG</name>
<keyword evidence="4" id="KW-0057">Aromatic amino acid biosynthesis</keyword>
<keyword evidence="5" id="KW-0584">Phenylalanine biosynthesis</keyword>
<dbReference type="CDD" id="cd04905">
    <property type="entry name" value="ACT_CM-PDT"/>
    <property type="match status" value="1"/>
</dbReference>
<dbReference type="InterPro" id="IPR008242">
    <property type="entry name" value="Chor_mutase/pphenate_deHydtase"/>
</dbReference>
<keyword evidence="3" id="KW-0028">Amino-acid biosynthesis</keyword>
<evidence type="ECO:0000259" key="10">
    <source>
        <dbReference type="PROSITE" id="PS51671"/>
    </source>
</evidence>
<dbReference type="Gene3D" id="3.30.70.260">
    <property type="match status" value="1"/>
</dbReference>
<protein>
    <recommendedName>
        <fullName evidence="2">prephenate dehydratase</fullName>
        <ecNumber evidence="2">4.2.1.51</ecNumber>
    </recommendedName>
</protein>
<dbReference type="PIRSF" id="PIRSF001500">
    <property type="entry name" value="Chor_mut_pdt_Ppr"/>
    <property type="match status" value="1"/>
</dbReference>
<evidence type="ECO:0000313" key="12">
    <source>
        <dbReference type="Proteomes" id="UP000184474"/>
    </source>
</evidence>